<feature type="compositionally biased region" description="Low complexity" evidence="1">
    <location>
        <begin position="152"/>
        <end position="174"/>
    </location>
</feature>
<feature type="compositionally biased region" description="Basic and acidic residues" evidence="1">
    <location>
        <begin position="336"/>
        <end position="347"/>
    </location>
</feature>
<feature type="compositionally biased region" description="Basic residues" evidence="1">
    <location>
        <begin position="550"/>
        <end position="567"/>
    </location>
</feature>
<feature type="compositionally biased region" description="Polar residues" evidence="1">
    <location>
        <begin position="796"/>
        <end position="806"/>
    </location>
</feature>
<feature type="compositionally biased region" description="Polar residues" evidence="1">
    <location>
        <begin position="308"/>
        <end position="327"/>
    </location>
</feature>
<feature type="region of interest" description="Disordered" evidence="1">
    <location>
        <begin position="20"/>
        <end position="284"/>
    </location>
</feature>
<feature type="region of interest" description="Disordered" evidence="1">
    <location>
        <begin position="973"/>
        <end position="1009"/>
    </location>
</feature>
<feature type="region of interest" description="Disordered" evidence="1">
    <location>
        <begin position="297"/>
        <end position="663"/>
    </location>
</feature>
<dbReference type="AlphaFoldDB" id="A0A5C3EQ14"/>
<accession>A0A5C3EQ14</accession>
<feature type="compositionally biased region" description="Basic residues" evidence="1">
    <location>
        <begin position="484"/>
        <end position="497"/>
    </location>
</feature>
<evidence type="ECO:0000256" key="1">
    <source>
        <dbReference type="SAM" id="MobiDB-lite"/>
    </source>
</evidence>
<feature type="compositionally biased region" description="Polar residues" evidence="1">
    <location>
        <begin position="578"/>
        <end position="593"/>
    </location>
</feature>
<gene>
    <name evidence="2" type="ORF">UTRI_05866_B</name>
</gene>
<feature type="region of interest" description="Disordered" evidence="1">
    <location>
        <begin position="771"/>
        <end position="806"/>
    </location>
</feature>
<reference evidence="2 3" key="1">
    <citation type="submission" date="2018-03" db="EMBL/GenBank/DDBJ databases">
        <authorList>
            <person name="Guldener U."/>
        </authorList>
    </citation>
    <scope>NUCLEOTIDE SEQUENCE [LARGE SCALE GENOMIC DNA]</scope>
    <source>
        <strain evidence="2 3">NBRC100155</strain>
    </source>
</reference>
<sequence length="1009" mass="107187">MEPVATHCPSVPGQIDSLFASSSRAGPVPDDVVAAASAEGQVDPPIHGEGNPEEDPQATRLREALSDSEPEAKEQTAAGLPGFDEMPELASMKAATEVRQALGSSAAQAEHRSEIADPPPSVGGITQEIHRAAIDDDGTETPASPSLGIVGEQAAMEEAPSPASSSADAPGSDYVDFDDRDPPDVPSKLQKEESTSTPPPLHAAPRISIITGGGEHESSAGDDANDMQTQQSQATSLVSEILHVPDPTPMQLSQNAEANESEGEEAIGPTSNKPEEAQDSEGWSLRISALLGEIEERSTAATTLEEIPTQTADKQASEASTAEQTQPVGGISAEEPVTHDPLTRSLEDEGGSSPKRQRLDDTGTAFELAAFAQGSAAPETIKKPSAKKADKPPSKAKAPSKPKAPPKPNAALKPKKEPKGKAQKPSGQLEVQTEALNPDIDSTLNPNSVPDPRSNTSAELPLGGESSPEQGAASAAKEPETKPKKTRKSPARPRKQLAKTIDVPEEGIQTPPARFQVPALDPMVQQAASWLTANQTEGPEAGPAESALKGKGKAKAKPKAPSKAKGKGKADTVEDSELNMQSETAASSVTVANPSKKAASKRAPARKGKGPVAKLLPAQADGAVSELELDPSQHRSEQPVDMTSLRAESGSLRDDETVSDASYRAAIRSELEGPPSEQGDTSLSDQQRPAIPLAPITSNYGGGGYPSSNIFTSMPPPLYPAQAYYPTRAEITQQHNRGLSSLTSAASMLDSDMQWSESSIVRAGSASSEYEGINEATSPTTVANTTGSMAGDAASDATSLSPDQSMSTIELDPRVYPPGWRLPNFDLMDPDRLMTTMRERTVWTFWDCYLPLGCRDQDMILLSNDGVAFPCAAWNPCLFSTMLKRIIKNPSRAIRHIMQRDVDENRRLLGFAPLPCIWIDENWRAANLLLSFLHPIPNMFLPDRATCRVVLDLGMRYGVDRAISAATQRLNQLDEEDRTTRAKGKGKGRSTEEEIAADLAERAAEEMRD</sequence>
<feature type="compositionally biased region" description="Low complexity" evidence="1">
    <location>
        <begin position="27"/>
        <end position="36"/>
    </location>
</feature>
<evidence type="ECO:0000313" key="3">
    <source>
        <dbReference type="Proteomes" id="UP000324022"/>
    </source>
</evidence>
<keyword evidence="3" id="KW-1185">Reference proteome</keyword>
<protein>
    <submittedName>
        <fullName evidence="2">Uncharacterized protein</fullName>
    </submittedName>
</protein>
<feature type="compositionally biased region" description="Basic and acidic residues" evidence="1">
    <location>
        <begin position="999"/>
        <end position="1009"/>
    </location>
</feature>
<feature type="compositionally biased region" description="Polar residues" evidence="1">
    <location>
        <begin position="775"/>
        <end position="788"/>
    </location>
</feature>
<feature type="compositionally biased region" description="Polar residues" evidence="1">
    <location>
        <begin position="429"/>
        <end position="458"/>
    </location>
</feature>
<evidence type="ECO:0000313" key="2">
    <source>
        <dbReference type="EMBL" id="SPO31329.1"/>
    </source>
</evidence>
<organism evidence="2 3">
    <name type="scientific">Ustilago trichophora</name>
    <dbReference type="NCBI Taxonomy" id="86804"/>
    <lineage>
        <taxon>Eukaryota</taxon>
        <taxon>Fungi</taxon>
        <taxon>Dikarya</taxon>
        <taxon>Basidiomycota</taxon>
        <taxon>Ustilaginomycotina</taxon>
        <taxon>Ustilaginomycetes</taxon>
        <taxon>Ustilaginales</taxon>
        <taxon>Ustilaginaceae</taxon>
        <taxon>Ustilago</taxon>
    </lineage>
</organism>
<dbReference type="Proteomes" id="UP000324022">
    <property type="component" value="Unassembled WGS sequence"/>
</dbReference>
<feature type="compositionally biased region" description="Basic residues" evidence="1">
    <location>
        <begin position="598"/>
        <end position="609"/>
    </location>
</feature>
<proteinExistence type="predicted"/>
<feature type="compositionally biased region" description="Basic and acidic residues" evidence="1">
    <location>
        <begin position="60"/>
        <end position="74"/>
    </location>
</feature>
<feature type="compositionally biased region" description="Polar residues" evidence="1">
    <location>
        <begin position="526"/>
        <end position="537"/>
    </location>
</feature>
<dbReference type="EMBL" id="OOIN01000037">
    <property type="protein sequence ID" value="SPO31329.1"/>
    <property type="molecule type" value="Genomic_DNA"/>
</dbReference>
<dbReference type="OrthoDB" id="2554060at2759"/>
<feature type="compositionally biased region" description="Polar residues" evidence="1">
    <location>
        <begin position="226"/>
        <end position="238"/>
    </location>
</feature>
<name>A0A5C3EQ14_9BASI</name>